<dbReference type="PANTHER" id="PTHR22642:SF2">
    <property type="entry name" value="PROTEIN LONG AFTER FAR-RED 3"/>
    <property type="match status" value="1"/>
</dbReference>
<evidence type="ECO:0000256" key="1">
    <source>
        <dbReference type="SAM" id="SignalP"/>
    </source>
</evidence>
<dbReference type="InterPro" id="IPR032466">
    <property type="entry name" value="Metal_Hydrolase"/>
</dbReference>
<protein>
    <recommendedName>
        <fullName evidence="2">Amidohydrolase 3 domain-containing protein</fullName>
    </recommendedName>
</protein>
<dbReference type="Gene3D" id="3.20.20.140">
    <property type="entry name" value="Metal-dependent hydrolases"/>
    <property type="match status" value="1"/>
</dbReference>
<sequence>MKTILSACVASLLLPLTAFTQSSHQPPVETIFVHGDILTGAHLKKSDSSVTPGRVTALAIAGGRIVAVGSDDQVLKLKGESTKVIDLNGAFAMPGFNDAHTHIAGAGQQHLTVDLTGSKSLAEMLDRIKAYAADPAVAANPASWIKGGGWDHTLWPGKVLPTKTDLDAVTGKHPAVLERVDGHILVANSAALEAAGITAATKAPTGAAIDHDATGEPTGILREDAAMELVDRKIPPPSSDVRRRALQYSIDEALAHGVTSVQDLSEYEDFLVLESMERQHALKLRVSEWMAFDTPVEVLKQRRAAHDANDPLLHLGMLKGFMDGSLGSRTAAMEDPYADDTGNTGLLRYSDQAKLNAMATARAAAGFQLGFHAIGDRANEVALDAFQAAEQVAVLPGQRPAPVDPDAAIVAHVDAAPGASQLRYRIEHAQVVEAEDFDRFAKLGVIASMQPSHLLTDMNWAGARLGPDRVALSYTWKSFLDHGVTLAFGTDYPVESIGPFRGLYAAVTRMNEAGTQTYQPQEKVTIEEALYAYTQGSAFAEFREGEKGRLEPGYLADLVVLDRDVTKVSPQELLGTKVLRTVVGGETVFGGK</sequence>
<dbReference type="Gene3D" id="3.10.310.70">
    <property type="match status" value="1"/>
</dbReference>
<dbReference type="Pfam" id="PF07969">
    <property type="entry name" value="Amidohydro_3"/>
    <property type="match status" value="1"/>
</dbReference>
<dbReference type="CDD" id="cd01300">
    <property type="entry name" value="YtcJ_like"/>
    <property type="match status" value="1"/>
</dbReference>
<dbReference type="Gene3D" id="2.30.40.10">
    <property type="entry name" value="Urease, subunit C, domain 1"/>
    <property type="match status" value="1"/>
</dbReference>
<comment type="caution">
    <text evidence="3">The sequence shown here is derived from an EMBL/GenBank/DDBJ whole genome shotgun (WGS) entry which is preliminary data.</text>
</comment>
<dbReference type="InterPro" id="IPR011059">
    <property type="entry name" value="Metal-dep_hydrolase_composite"/>
</dbReference>
<accession>A0A7W7ZGE8</accession>
<gene>
    <name evidence="3" type="ORF">HDF16_004186</name>
</gene>
<dbReference type="RefSeq" id="WP_348641368.1">
    <property type="nucleotide sequence ID" value="NZ_JACHIP010000006.1"/>
</dbReference>
<evidence type="ECO:0000313" key="4">
    <source>
        <dbReference type="Proteomes" id="UP000540989"/>
    </source>
</evidence>
<reference evidence="3 4" key="1">
    <citation type="submission" date="2020-08" db="EMBL/GenBank/DDBJ databases">
        <title>Genomic Encyclopedia of Type Strains, Phase IV (KMG-V): Genome sequencing to study the core and pangenomes of soil and plant-associated prokaryotes.</title>
        <authorList>
            <person name="Whitman W."/>
        </authorList>
    </citation>
    <scope>NUCLEOTIDE SEQUENCE [LARGE SCALE GENOMIC DNA]</scope>
    <source>
        <strain evidence="3 4">M8UP14</strain>
    </source>
</reference>
<organism evidence="3 4">
    <name type="scientific">Granulicella aggregans</name>
    <dbReference type="NCBI Taxonomy" id="474949"/>
    <lineage>
        <taxon>Bacteria</taxon>
        <taxon>Pseudomonadati</taxon>
        <taxon>Acidobacteriota</taxon>
        <taxon>Terriglobia</taxon>
        <taxon>Terriglobales</taxon>
        <taxon>Acidobacteriaceae</taxon>
        <taxon>Granulicella</taxon>
    </lineage>
</organism>
<keyword evidence="1" id="KW-0732">Signal</keyword>
<name>A0A7W7ZGE8_9BACT</name>
<dbReference type="EMBL" id="JACHIP010000006">
    <property type="protein sequence ID" value="MBB5059460.1"/>
    <property type="molecule type" value="Genomic_DNA"/>
</dbReference>
<feature type="signal peptide" evidence="1">
    <location>
        <begin position="1"/>
        <end position="20"/>
    </location>
</feature>
<evidence type="ECO:0000313" key="3">
    <source>
        <dbReference type="EMBL" id="MBB5059460.1"/>
    </source>
</evidence>
<dbReference type="SUPFAM" id="SSF51556">
    <property type="entry name" value="Metallo-dependent hydrolases"/>
    <property type="match status" value="1"/>
</dbReference>
<feature type="domain" description="Amidohydrolase 3" evidence="2">
    <location>
        <begin position="83"/>
        <end position="589"/>
    </location>
</feature>
<dbReference type="InterPro" id="IPR033932">
    <property type="entry name" value="YtcJ-like"/>
</dbReference>
<evidence type="ECO:0000259" key="2">
    <source>
        <dbReference type="Pfam" id="PF07969"/>
    </source>
</evidence>
<proteinExistence type="predicted"/>
<dbReference type="GO" id="GO:0016810">
    <property type="term" value="F:hydrolase activity, acting on carbon-nitrogen (but not peptide) bonds"/>
    <property type="evidence" value="ECO:0007669"/>
    <property type="project" value="InterPro"/>
</dbReference>
<feature type="chain" id="PRO_5031138062" description="Amidohydrolase 3 domain-containing protein" evidence="1">
    <location>
        <begin position="21"/>
        <end position="592"/>
    </location>
</feature>
<dbReference type="Proteomes" id="UP000540989">
    <property type="component" value="Unassembled WGS sequence"/>
</dbReference>
<dbReference type="AlphaFoldDB" id="A0A7W7ZGE8"/>
<dbReference type="SUPFAM" id="SSF51338">
    <property type="entry name" value="Composite domain of metallo-dependent hydrolases"/>
    <property type="match status" value="1"/>
</dbReference>
<keyword evidence="4" id="KW-1185">Reference proteome</keyword>
<dbReference type="InterPro" id="IPR013108">
    <property type="entry name" value="Amidohydro_3"/>
</dbReference>
<dbReference type="PANTHER" id="PTHR22642">
    <property type="entry name" value="IMIDAZOLONEPROPIONASE"/>
    <property type="match status" value="1"/>
</dbReference>